<dbReference type="SUPFAM" id="SSF53850">
    <property type="entry name" value="Periplasmic binding protein-like II"/>
    <property type="match status" value="1"/>
</dbReference>
<keyword evidence="2" id="KW-0472">Membrane</keyword>
<comment type="caution">
    <text evidence="3">The sequence shown here is derived from an EMBL/GenBank/DDBJ whole genome shotgun (WGS) entry which is preliminary data.</text>
</comment>
<organism evidence="3 4">
    <name type="scientific">Hydrogenispora ethanolica</name>
    <dbReference type="NCBI Taxonomy" id="1082276"/>
    <lineage>
        <taxon>Bacteria</taxon>
        <taxon>Bacillati</taxon>
        <taxon>Bacillota</taxon>
        <taxon>Hydrogenispora</taxon>
    </lineage>
</organism>
<keyword evidence="2" id="KW-1133">Transmembrane helix</keyword>
<keyword evidence="1" id="KW-0732">Signal</keyword>
<dbReference type="GO" id="GO:0015888">
    <property type="term" value="P:thiamine transport"/>
    <property type="evidence" value="ECO:0007669"/>
    <property type="project" value="InterPro"/>
</dbReference>
<dbReference type="Gene3D" id="3.40.190.10">
    <property type="entry name" value="Periplasmic binding protein-like II"/>
    <property type="match status" value="2"/>
</dbReference>
<dbReference type="Pfam" id="PF13343">
    <property type="entry name" value="SBP_bac_6"/>
    <property type="match status" value="1"/>
</dbReference>
<evidence type="ECO:0000313" key="3">
    <source>
        <dbReference type="EMBL" id="TCL61773.1"/>
    </source>
</evidence>
<gene>
    <name evidence="3" type="ORF">EDC14_10325</name>
</gene>
<name>A0A4R1R809_HYDET</name>
<keyword evidence="2" id="KW-0812">Transmembrane</keyword>
<dbReference type="AlphaFoldDB" id="A0A4R1R809"/>
<accession>A0A4R1R809</accession>
<dbReference type="GO" id="GO:0030288">
    <property type="term" value="C:outer membrane-bounded periplasmic space"/>
    <property type="evidence" value="ECO:0007669"/>
    <property type="project" value="TreeGrafter"/>
</dbReference>
<dbReference type="PANTHER" id="PTHR30006">
    <property type="entry name" value="THIAMINE-BINDING PERIPLASMIC PROTEIN-RELATED"/>
    <property type="match status" value="1"/>
</dbReference>
<dbReference type="PANTHER" id="PTHR30006:SF2">
    <property type="entry name" value="ABC TRANSPORTER SUBSTRATE-BINDING PROTEIN"/>
    <property type="match status" value="1"/>
</dbReference>
<dbReference type="NCBIfam" id="TIGR01254">
    <property type="entry name" value="sfuA"/>
    <property type="match status" value="1"/>
</dbReference>
<feature type="transmembrane region" description="Helical" evidence="2">
    <location>
        <begin position="48"/>
        <end position="69"/>
    </location>
</feature>
<dbReference type="Proteomes" id="UP000295008">
    <property type="component" value="Unassembled WGS sequence"/>
</dbReference>
<sequence>MNLTRVMPAEGEFGINAMTPLFQRGVLFGSPLEKFEEDAIMIKKLLRLLIPVGLLIALAGVCVSAPQALTVYTYSSFPVPLIEKIKSHFAEKYHLTVNFRSFSDTGPLFNQLLQEKSSPQADLVIGLDNNYAAKAGKYNLFSPYRPKAVNHIKKELIFDRHFRLIPYDYGFIVFNFNREALKQVPRTHKDLLDPAYKGKIIIENPLTSSPGQVFLLTTIALYGEKGYLEYWKSLRKNILAITPGWDEAYGMYTNGEAPIVLSYGTSPVYHLISEKTEKYQALVLDGAAYAQIEGMGIVKGSKHTREATLLVDYILDPDFQAALPEQQFMYPIRSDVPLPASFRIAAKADRVLNLPQAKVEANLQRWLDQWEKAINQ</sequence>
<evidence type="ECO:0000313" key="4">
    <source>
        <dbReference type="Proteomes" id="UP000295008"/>
    </source>
</evidence>
<dbReference type="GO" id="GO:0030975">
    <property type="term" value="F:thiamine binding"/>
    <property type="evidence" value="ECO:0007669"/>
    <property type="project" value="InterPro"/>
</dbReference>
<dbReference type="EMBL" id="SLUN01000032">
    <property type="protein sequence ID" value="TCL61773.1"/>
    <property type="molecule type" value="Genomic_DNA"/>
</dbReference>
<protein>
    <submittedName>
        <fullName evidence="3">Thiamine transport system substrate-binding protein</fullName>
    </submittedName>
</protein>
<reference evidence="3 4" key="1">
    <citation type="submission" date="2019-03" db="EMBL/GenBank/DDBJ databases">
        <title>Genomic Encyclopedia of Type Strains, Phase IV (KMG-IV): sequencing the most valuable type-strain genomes for metagenomic binning, comparative biology and taxonomic classification.</title>
        <authorList>
            <person name="Goeker M."/>
        </authorList>
    </citation>
    <scope>NUCLEOTIDE SEQUENCE [LARGE SCALE GENOMIC DNA]</scope>
    <source>
        <strain evidence="3 4">LX-B</strain>
    </source>
</reference>
<dbReference type="InterPro" id="IPR005948">
    <property type="entry name" value="ThiB-like"/>
</dbReference>
<dbReference type="GO" id="GO:0030976">
    <property type="term" value="F:thiamine pyrophosphate binding"/>
    <property type="evidence" value="ECO:0007669"/>
    <property type="project" value="TreeGrafter"/>
</dbReference>
<evidence type="ECO:0000256" key="2">
    <source>
        <dbReference type="SAM" id="Phobius"/>
    </source>
</evidence>
<proteinExistence type="predicted"/>
<keyword evidence="4" id="KW-1185">Reference proteome</keyword>
<dbReference type="CDD" id="cd13545">
    <property type="entry name" value="PBP2_TbpA"/>
    <property type="match status" value="1"/>
</dbReference>
<evidence type="ECO:0000256" key="1">
    <source>
        <dbReference type="ARBA" id="ARBA00022729"/>
    </source>
</evidence>